<dbReference type="AlphaFoldDB" id="A0A8S9K1Y2"/>
<organism evidence="2">
    <name type="scientific">Brassica cretica</name>
    <name type="common">Mustard</name>
    <dbReference type="NCBI Taxonomy" id="69181"/>
    <lineage>
        <taxon>Eukaryota</taxon>
        <taxon>Viridiplantae</taxon>
        <taxon>Streptophyta</taxon>
        <taxon>Embryophyta</taxon>
        <taxon>Tracheophyta</taxon>
        <taxon>Spermatophyta</taxon>
        <taxon>Magnoliopsida</taxon>
        <taxon>eudicotyledons</taxon>
        <taxon>Gunneridae</taxon>
        <taxon>Pentapetalae</taxon>
        <taxon>rosids</taxon>
        <taxon>malvids</taxon>
        <taxon>Brassicales</taxon>
        <taxon>Brassicaceae</taxon>
        <taxon>Brassiceae</taxon>
        <taxon>Brassica</taxon>
    </lineage>
</organism>
<comment type="caution">
    <text evidence="2">The sequence shown here is derived from an EMBL/GenBank/DDBJ whole genome shotgun (WGS) entry which is preliminary data.</text>
</comment>
<name>A0A8S9K1Y2_BRACR</name>
<gene>
    <name evidence="2" type="ORF">F2Q70_00040524</name>
</gene>
<accession>A0A8S9K1Y2</accession>
<sequence>MSSSIDTAMASWFLRLLITKRYVSSSLCFVLVPDDSFDADMEKVNLDQAQEAKKMEKLNNIFFTLMARGPDVDVSEVTGKEPMETQPAKKGRGRKQ</sequence>
<evidence type="ECO:0000313" key="2">
    <source>
        <dbReference type="EMBL" id="KAF2588395.1"/>
    </source>
</evidence>
<reference evidence="2" key="1">
    <citation type="submission" date="2019-12" db="EMBL/GenBank/DDBJ databases">
        <title>Genome sequencing and annotation of Brassica cretica.</title>
        <authorList>
            <person name="Studholme D.J."/>
            <person name="Sarris P.F."/>
        </authorList>
    </citation>
    <scope>NUCLEOTIDE SEQUENCE</scope>
    <source>
        <strain evidence="2">PFS-102/07</strain>
        <tissue evidence="2">Leaf</tissue>
    </source>
</reference>
<evidence type="ECO:0008006" key="3">
    <source>
        <dbReference type="Google" id="ProtNLM"/>
    </source>
</evidence>
<dbReference type="EMBL" id="QGKY02000190">
    <property type="protein sequence ID" value="KAF2588395.1"/>
    <property type="molecule type" value="Genomic_DNA"/>
</dbReference>
<proteinExistence type="predicted"/>
<evidence type="ECO:0000256" key="1">
    <source>
        <dbReference type="SAM" id="MobiDB-lite"/>
    </source>
</evidence>
<feature type="region of interest" description="Disordered" evidence="1">
    <location>
        <begin position="74"/>
        <end position="96"/>
    </location>
</feature>
<protein>
    <recommendedName>
        <fullName evidence="3">Signal recognition particle 9 kDa protein</fullName>
    </recommendedName>
</protein>